<feature type="region of interest" description="Disordered" evidence="1">
    <location>
        <begin position="1070"/>
        <end position="1115"/>
    </location>
</feature>
<gene>
    <name evidence="2" type="ORF">PRZ48_013135</name>
</gene>
<keyword evidence="3" id="KW-1185">Reference proteome</keyword>
<name>A0ABR0E379_ZASCE</name>
<feature type="compositionally biased region" description="Low complexity" evidence="1">
    <location>
        <begin position="846"/>
        <end position="860"/>
    </location>
</feature>
<organism evidence="2 3">
    <name type="scientific">Zasmidium cellare</name>
    <name type="common">Wine cellar mold</name>
    <name type="synonym">Racodium cellare</name>
    <dbReference type="NCBI Taxonomy" id="395010"/>
    <lineage>
        <taxon>Eukaryota</taxon>
        <taxon>Fungi</taxon>
        <taxon>Dikarya</taxon>
        <taxon>Ascomycota</taxon>
        <taxon>Pezizomycotina</taxon>
        <taxon>Dothideomycetes</taxon>
        <taxon>Dothideomycetidae</taxon>
        <taxon>Mycosphaerellales</taxon>
        <taxon>Mycosphaerellaceae</taxon>
        <taxon>Zasmidium</taxon>
    </lineage>
</organism>
<dbReference type="Proteomes" id="UP001305779">
    <property type="component" value="Unassembled WGS sequence"/>
</dbReference>
<dbReference type="EMBL" id="JAXOVC010000011">
    <property type="protein sequence ID" value="KAK4495867.1"/>
    <property type="molecule type" value="Genomic_DNA"/>
</dbReference>
<sequence>MSSAFDFSSAALWANTTPLNACKALSIVLALHMLQVGLWAFYDPAGCTKAFGLRYDGKPFHTTSSTNLKNKAGKASGTEEVNEGNHWTSLFACREVAFGLLLLVFAAMGEWKSRLVSLARCLRIGLNANRSTASPGVGDYVAQGMSMSSHSNTQSIPGTQVVSEGVLTVSGHVLTATKLENGDILVANTTVHPDLPTVTAVSNNDTSTPSNGTGGDCYASWDSYWSASDAAYSVSVSQNNLEVVGTSTLLVTQTNIRSAQAATTSPLEITIQTTRAIENGGFTISTQTIDTTSTTLIVQSSQPGTTQVSVNTDTQYNTSTIQGLVKMPPKPTCSLPPVVPACQTSWEAFITSRLVPSPTPPPHCDINAGYLANTNSVPPCAVSWSSVQESYYSKYESSGSIATPLCTAASIGGPLCQSVRDQYQLDDSFRPRVSDAGAAFFFKQGTMGFYNGNTTSWVWPTSSTMGQAPSCTLGCGRCAVTGGTVQLIYWPATSTQSNNVSVKASPTAPPVVTVETLGTTFTSPTLYISYKSLYAANACGTIGTEIGETILAIPPDKPLSSVYAGTVPCDAHFRPTQVWTGTAPFTVEDLQHEPVPYSIYSSQPWCATYAREHGCTETCPTTALYKPILVVNNDLLRGLQGDWKDCWGDIRGVYDPPLALTEAKTEDGPVNTFGAAAQPATGPAPNNAAPTPTAAPDNAPPKTNAKPAPSVSRQPDTPSPPQKTEAPAPKPQPEQSQGPSPNASPDAPQPKQSPAQSPNASPDAPQPKQSQGQSPNASPAAPSQNASPNGPAPSDHQQNPQQNPSPNAPSPTDNPQDQPQNQPQEPNSLGASPSDHPQNPSPNAPSPSNDPQNHPQDQPQNPSPAASPPSDSQPTVIQAAPQAFSLSPVAASQSAIQVVNGDHSAILTAGRPAATVGSQLMSAGSSGNIVVGTGQGASTINAAQAPSGMFISPVADQQSAIQVVSGDHTATLTPGASAVTVGDQVMSAGSSGAVVVGTGKDASTINAVNQPTQATLNAQANTMSEVSGSAVQVVNDGKTETLTPGGSAVTVGSQILSAASSGRVVVGTGSTASTVDVGKTSSKSSDHSNSRTTTTTSGRPSGTTAAAASSSSGASSPMVVSSGLGVTALFFGIFVL</sequence>
<feature type="compositionally biased region" description="Low complexity" evidence="1">
    <location>
        <begin position="675"/>
        <end position="709"/>
    </location>
</feature>
<evidence type="ECO:0000313" key="2">
    <source>
        <dbReference type="EMBL" id="KAK4495867.1"/>
    </source>
</evidence>
<feature type="region of interest" description="Disordered" evidence="1">
    <location>
        <begin position="669"/>
        <end position="876"/>
    </location>
</feature>
<feature type="compositionally biased region" description="Low complexity" evidence="1">
    <location>
        <begin position="1090"/>
        <end position="1115"/>
    </location>
</feature>
<comment type="caution">
    <text evidence="2">The sequence shown here is derived from an EMBL/GenBank/DDBJ whole genome shotgun (WGS) entry which is preliminary data.</text>
</comment>
<feature type="compositionally biased region" description="Low complexity" evidence="1">
    <location>
        <begin position="1070"/>
        <end position="1083"/>
    </location>
</feature>
<accession>A0ABR0E379</accession>
<dbReference type="PRINTS" id="PR01217">
    <property type="entry name" value="PRICHEXTENSN"/>
</dbReference>
<proteinExistence type="predicted"/>
<protein>
    <submittedName>
        <fullName evidence="2">Uncharacterized protein</fullName>
    </submittedName>
</protein>
<reference evidence="2 3" key="1">
    <citation type="journal article" date="2023" name="G3 (Bethesda)">
        <title>A chromosome-level genome assembly of Zasmidium syzygii isolated from banana leaves.</title>
        <authorList>
            <person name="van Westerhoven A.C."/>
            <person name="Mehrabi R."/>
            <person name="Talebi R."/>
            <person name="Steentjes M.B.F."/>
            <person name="Corcolon B."/>
            <person name="Chong P.A."/>
            <person name="Kema G.H.J."/>
            <person name="Seidl M.F."/>
        </authorList>
    </citation>
    <scope>NUCLEOTIDE SEQUENCE [LARGE SCALE GENOMIC DNA]</scope>
    <source>
        <strain evidence="2 3">P124</strain>
    </source>
</reference>
<evidence type="ECO:0000256" key="1">
    <source>
        <dbReference type="SAM" id="MobiDB-lite"/>
    </source>
</evidence>
<feature type="compositionally biased region" description="Low complexity" evidence="1">
    <location>
        <begin position="743"/>
        <end position="828"/>
    </location>
</feature>
<evidence type="ECO:0000313" key="3">
    <source>
        <dbReference type="Proteomes" id="UP001305779"/>
    </source>
</evidence>